<comment type="caution">
    <text evidence="2">The sequence shown here is derived from an EMBL/GenBank/DDBJ whole genome shotgun (WGS) entry which is preliminary data.</text>
</comment>
<evidence type="ECO:0000313" key="2">
    <source>
        <dbReference type="EMBL" id="GAK96047.1"/>
    </source>
</evidence>
<dbReference type="GO" id="GO:0030655">
    <property type="term" value="P:beta-lactam antibiotic catabolic process"/>
    <property type="evidence" value="ECO:0007669"/>
    <property type="project" value="InterPro"/>
</dbReference>
<dbReference type="Proteomes" id="UP000029221">
    <property type="component" value="Unassembled WGS sequence"/>
</dbReference>
<name>A0A090Q1J1_9FLAO</name>
<dbReference type="AlphaFoldDB" id="A0A090Q1J1"/>
<feature type="domain" description="Beta-lactamase class A catalytic" evidence="1">
    <location>
        <begin position="97"/>
        <end position="388"/>
    </location>
</feature>
<dbReference type="SUPFAM" id="SSF56601">
    <property type="entry name" value="beta-lactamase/transpeptidase-like"/>
    <property type="match status" value="1"/>
</dbReference>
<dbReference type="Gene3D" id="3.40.710.10">
    <property type="entry name" value="DD-peptidase/beta-lactamase superfamily"/>
    <property type="match status" value="1"/>
</dbReference>
<dbReference type="RefSeq" id="WP_042276973.1">
    <property type="nucleotide sequence ID" value="NZ_BBML01000001.1"/>
</dbReference>
<evidence type="ECO:0000313" key="3">
    <source>
        <dbReference type="Proteomes" id="UP000029221"/>
    </source>
</evidence>
<dbReference type="eggNOG" id="COG2367">
    <property type="taxonomic scope" value="Bacteria"/>
</dbReference>
<protein>
    <recommendedName>
        <fullName evidence="1">Beta-lactamase class A catalytic domain-containing protein</fullName>
    </recommendedName>
</protein>
<organism evidence="2 3">
    <name type="scientific">Nonlabens tegetincola</name>
    <dbReference type="NCBI Taxonomy" id="323273"/>
    <lineage>
        <taxon>Bacteria</taxon>
        <taxon>Pseudomonadati</taxon>
        <taxon>Bacteroidota</taxon>
        <taxon>Flavobacteriia</taxon>
        <taxon>Flavobacteriales</taxon>
        <taxon>Flavobacteriaceae</taxon>
        <taxon>Nonlabens</taxon>
    </lineage>
</organism>
<dbReference type="EMBL" id="BBML01000001">
    <property type="protein sequence ID" value="GAK96047.1"/>
    <property type="molecule type" value="Genomic_DNA"/>
</dbReference>
<dbReference type="InterPro" id="IPR045155">
    <property type="entry name" value="Beta-lactam_cat"/>
</dbReference>
<evidence type="ECO:0000259" key="1">
    <source>
        <dbReference type="Pfam" id="PF13354"/>
    </source>
</evidence>
<accession>A0A090Q1J1</accession>
<reference evidence="2" key="1">
    <citation type="journal article" date="2014" name="Genome Announc.">
        <title>Draft Genome Sequences of Marine Flavobacterium Nonlabens Strains NR17, NR24, NR27, NR32, NR33, and Ara13.</title>
        <authorList>
            <person name="Nakanishi M."/>
            <person name="Meirelles P."/>
            <person name="Suzuki R."/>
            <person name="Takatani N."/>
            <person name="Mino S."/>
            <person name="Suda W."/>
            <person name="Oshima K."/>
            <person name="Hattori M."/>
            <person name="Ohkuma M."/>
            <person name="Hosokawa M."/>
            <person name="Miyashita K."/>
            <person name="Thompson F.L."/>
            <person name="Niwa A."/>
            <person name="Sawabe T."/>
            <person name="Sawabe T."/>
        </authorList>
    </citation>
    <scope>NUCLEOTIDE SEQUENCE [LARGE SCALE GENOMIC DNA]</scope>
    <source>
        <strain evidence="2">JCM 19294</strain>
    </source>
</reference>
<proteinExistence type="predicted"/>
<dbReference type="GO" id="GO:0008800">
    <property type="term" value="F:beta-lactamase activity"/>
    <property type="evidence" value="ECO:0007669"/>
    <property type="project" value="InterPro"/>
</dbReference>
<dbReference type="InterPro" id="IPR012338">
    <property type="entry name" value="Beta-lactam/transpept-like"/>
</dbReference>
<dbReference type="Pfam" id="PF13354">
    <property type="entry name" value="Beta-lactamase2"/>
    <property type="match status" value="1"/>
</dbReference>
<keyword evidence="3" id="KW-1185">Reference proteome</keyword>
<gene>
    <name evidence="2" type="ORF">JCM19294_2829</name>
</gene>
<sequence length="434" mass="49961">MKIIKTLSILLIALFCIAFYPIDGYNITGIKRLKRLEKTLDSTITEYYLKKGSFKKHDEVNLWLCEETVSTDSLMVVDKEFQKEMMSLFPSKQGYGITVMDITNPEKTRYAEMNENRGFQPGSVGKIAVATAFFNELRRLCPEDWHVRQRLLRNKIVKSGNWGLYDHHTIPVVDLEKDKYVKRTVVYEDEFSLYEWLDHMLSVSNNGAASIVWREALLMNIFGDEYFNLTQEQADEYFETADRRLLTDRAIQLVNQPLRDLGIGHDEWRLGSFFTNGPDRYVSSKGGSIGTPKGLMKYLLQLEQGCVIDEESSLEIKRLLYMTDRRIRYAYSPRLNNAAVYFKSGSLYSCDKSKDTPCGKYRGNRYNYMNSVIIVEHPDGTNYIVCLMSNVLSKNSAGAHMYLASKIDQAIHKRNTQNNATTTIQEENPDVGED</sequence>